<gene>
    <name evidence="1" type="ORF">FJM65_19085</name>
</gene>
<name>A0A501W7A8_9BACT</name>
<sequence>MEIIKFKTNVVDEEALSKVAPLLDKEERISKWSLDTESAEKVLSVSGTGLDPQVVESAVEEAGYKAEIIRVMGISGGDL</sequence>
<protein>
    <submittedName>
        <fullName evidence="1">Copper chaperone</fullName>
    </submittedName>
</protein>
<accession>A0A501W7A8</accession>
<dbReference type="Proteomes" id="UP000316727">
    <property type="component" value="Unassembled WGS sequence"/>
</dbReference>
<dbReference type="EMBL" id="VFRQ01000015">
    <property type="protein sequence ID" value="TPE41506.1"/>
    <property type="molecule type" value="Genomic_DNA"/>
</dbReference>
<dbReference type="AlphaFoldDB" id="A0A501W7A8"/>
<comment type="caution">
    <text evidence="1">The sequence shown here is derived from an EMBL/GenBank/DDBJ whole genome shotgun (WGS) entry which is preliminary data.</text>
</comment>
<keyword evidence="2" id="KW-1185">Reference proteome</keyword>
<evidence type="ECO:0000313" key="1">
    <source>
        <dbReference type="EMBL" id="TPE41506.1"/>
    </source>
</evidence>
<dbReference type="OrthoDB" id="677920at2"/>
<reference evidence="1 2" key="1">
    <citation type="submission" date="2019-06" db="EMBL/GenBank/DDBJ databases">
        <title>A novel bacterium of genus Pontibacter, isolated from marine sediment.</title>
        <authorList>
            <person name="Huang H."/>
            <person name="Mo K."/>
            <person name="Hu Y."/>
        </authorList>
    </citation>
    <scope>NUCLEOTIDE SEQUENCE [LARGE SCALE GENOMIC DNA]</scope>
    <source>
        <strain evidence="1 2">HB172049</strain>
    </source>
</reference>
<evidence type="ECO:0000313" key="2">
    <source>
        <dbReference type="Proteomes" id="UP000316727"/>
    </source>
</evidence>
<organism evidence="1 2">
    <name type="scientific">Pontibacter mangrovi</name>
    <dbReference type="NCBI Taxonomy" id="2589816"/>
    <lineage>
        <taxon>Bacteria</taxon>
        <taxon>Pseudomonadati</taxon>
        <taxon>Bacteroidota</taxon>
        <taxon>Cytophagia</taxon>
        <taxon>Cytophagales</taxon>
        <taxon>Hymenobacteraceae</taxon>
        <taxon>Pontibacter</taxon>
    </lineage>
</organism>
<proteinExistence type="predicted"/>
<dbReference type="RefSeq" id="WP_140455316.1">
    <property type="nucleotide sequence ID" value="NZ_VFRQ01000015.1"/>
</dbReference>